<dbReference type="Proteomes" id="UP000216961">
    <property type="component" value="Unassembled WGS sequence"/>
</dbReference>
<proteinExistence type="predicted"/>
<protein>
    <submittedName>
        <fullName evidence="1">PqqD family protein</fullName>
    </submittedName>
</protein>
<dbReference type="RefSeq" id="WP_095332659.1">
    <property type="nucleotide sequence ID" value="NZ_JABRVO010000033.1"/>
</dbReference>
<dbReference type="InterPro" id="IPR008792">
    <property type="entry name" value="PQQD"/>
</dbReference>
<gene>
    <name evidence="1" type="ORF">CHH57_18730</name>
</gene>
<accession>A0AA91YZK5</accession>
<dbReference type="Gene3D" id="1.10.10.1150">
    <property type="entry name" value="Coenzyme PQQ synthesis protein D (PqqD)"/>
    <property type="match status" value="1"/>
</dbReference>
<reference evidence="1 2" key="1">
    <citation type="submission" date="2017-07" db="EMBL/GenBank/DDBJ databases">
        <title>Isolation and whole genome analysis of endospore-forming bacteria from heroin.</title>
        <authorList>
            <person name="Kalinowski J."/>
            <person name="Ahrens B."/>
            <person name="Al-Dilaimi A."/>
            <person name="Winkler A."/>
            <person name="Wibberg D."/>
            <person name="Schleenbecker U."/>
            <person name="Ruckert C."/>
            <person name="Wolfel R."/>
            <person name="Grass G."/>
        </authorList>
    </citation>
    <scope>NUCLEOTIDE SEQUENCE [LARGE SCALE GENOMIC DNA]</scope>
    <source>
        <strain evidence="1 2">7521-2</strain>
    </source>
</reference>
<name>A0AA91YZK5_NIACI</name>
<evidence type="ECO:0000313" key="2">
    <source>
        <dbReference type="Proteomes" id="UP000216961"/>
    </source>
</evidence>
<organism evidence="1 2">
    <name type="scientific">Niallia circulans</name>
    <name type="common">Bacillus circulans</name>
    <dbReference type="NCBI Taxonomy" id="1397"/>
    <lineage>
        <taxon>Bacteria</taxon>
        <taxon>Bacillati</taxon>
        <taxon>Bacillota</taxon>
        <taxon>Bacilli</taxon>
        <taxon>Bacillales</taxon>
        <taxon>Bacillaceae</taxon>
        <taxon>Niallia</taxon>
    </lineage>
</organism>
<dbReference type="EMBL" id="NPBQ01000114">
    <property type="protein sequence ID" value="PAD81683.1"/>
    <property type="molecule type" value="Genomic_DNA"/>
</dbReference>
<evidence type="ECO:0000313" key="1">
    <source>
        <dbReference type="EMBL" id="PAD81683.1"/>
    </source>
</evidence>
<dbReference type="NCBIfam" id="NF033536">
    <property type="entry name" value="lasso_PqqD_Bac"/>
    <property type="match status" value="1"/>
</dbReference>
<dbReference type="InterPro" id="IPR041881">
    <property type="entry name" value="PqqD_sf"/>
</dbReference>
<dbReference type="AlphaFoldDB" id="A0AA91YZK5"/>
<dbReference type="Pfam" id="PF05402">
    <property type="entry name" value="PqqD"/>
    <property type="match status" value="1"/>
</dbReference>
<sequence length="99" mass="11252">MRKTQTQIDKQTIVVQTLGHIVSDMNGEKVMLSIANSKYYNLGHIGGDIWELIKEPISIDRVVATLMEKYDVTQRKCEQHVCSFLETLKVEGLITIKST</sequence>
<comment type="caution">
    <text evidence="1">The sequence shown here is derived from an EMBL/GenBank/DDBJ whole genome shotgun (WGS) entry which is preliminary data.</text>
</comment>